<dbReference type="AlphaFoldDB" id="A0A0A9HIZ0"/>
<organism evidence="1">
    <name type="scientific">Arundo donax</name>
    <name type="common">Giant reed</name>
    <name type="synonym">Donax arundinaceus</name>
    <dbReference type="NCBI Taxonomy" id="35708"/>
    <lineage>
        <taxon>Eukaryota</taxon>
        <taxon>Viridiplantae</taxon>
        <taxon>Streptophyta</taxon>
        <taxon>Embryophyta</taxon>
        <taxon>Tracheophyta</taxon>
        <taxon>Spermatophyta</taxon>
        <taxon>Magnoliopsida</taxon>
        <taxon>Liliopsida</taxon>
        <taxon>Poales</taxon>
        <taxon>Poaceae</taxon>
        <taxon>PACMAD clade</taxon>
        <taxon>Arundinoideae</taxon>
        <taxon>Arundineae</taxon>
        <taxon>Arundo</taxon>
    </lineage>
</organism>
<sequence length="30" mass="3500">MTLSTYDALFVKKLLFQLYVAFCLEEKATL</sequence>
<protein>
    <submittedName>
        <fullName evidence="1">Uncharacterized protein</fullName>
    </submittedName>
</protein>
<accession>A0A0A9HIZ0</accession>
<reference evidence="1" key="2">
    <citation type="journal article" date="2015" name="Data Brief">
        <title>Shoot transcriptome of the giant reed, Arundo donax.</title>
        <authorList>
            <person name="Barrero R.A."/>
            <person name="Guerrero F.D."/>
            <person name="Moolhuijzen P."/>
            <person name="Goolsby J.A."/>
            <person name="Tidwell J."/>
            <person name="Bellgard S.E."/>
            <person name="Bellgard M.I."/>
        </authorList>
    </citation>
    <scope>NUCLEOTIDE SEQUENCE</scope>
    <source>
        <tissue evidence="1">Shoot tissue taken approximately 20 cm above the soil surface</tissue>
    </source>
</reference>
<evidence type="ECO:0000313" key="1">
    <source>
        <dbReference type="EMBL" id="JAE36707.1"/>
    </source>
</evidence>
<reference evidence="1" key="1">
    <citation type="submission" date="2014-09" db="EMBL/GenBank/DDBJ databases">
        <authorList>
            <person name="Magalhaes I.L.F."/>
            <person name="Oliveira U."/>
            <person name="Santos F.R."/>
            <person name="Vidigal T.H.D.A."/>
            <person name="Brescovit A.D."/>
            <person name="Santos A.J."/>
        </authorList>
    </citation>
    <scope>NUCLEOTIDE SEQUENCE</scope>
    <source>
        <tissue evidence="1">Shoot tissue taken approximately 20 cm above the soil surface</tissue>
    </source>
</reference>
<name>A0A0A9HIZ0_ARUDO</name>
<proteinExistence type="predicted"/>
<dbReference type="EMBL" id="GBRH01161189">
    <property type="protein sequence ID" value="JAE36707.1"/>
    <property type="molecule type" value="Transcribed_RNA"/>
</dbReference>